<evidence type="ECO:0000256" key="1">
    <source>
        <dbReference type="ARBA" id="ARBA00001964"/>
    </source>
</evidence>
<name>X1F0X3_9ZZZZ</name>
<keyword evidence="3" id="KW-0786">Thiamine pyrophosphate</keyword>
<dbReference type="InterPro" id="IPR050642">
    <property type="entry name" value="PDH_E1_Alpha_Subunit"/>
</dbReference>
<proteinExistence type="predicted"/>
<evidence type="ECO:0000256" key="3">
    <source>
        <dbReference type="ARBA" id="ARBA00023052"/>
    </source>
</evidence>
<sequence length="293" mass="32749">MENKRNFLAGLYASMYKIRRFEQEAVKLFHNKELPGWLHSYIGEEAVAVGVCASLNRDDYITSTHRGHGHCIAKGADLKRMMAELYGKETGYCKGKGGSMHIADFSIGILGANGIVGGGIPIATGTALASQYLEDGRVTVCFFGDGASNQGGFHESLNLASLWKLPVVYVCENNLYAETTPQADHQPIRDIADRAKSYNMPGVIVDGNDVLAVYEEANKAVERARAGRGPTLIECKTYRYRGHWEGDPEVYRTKEEVKEWKKRDPLKKFKKYLLENDITQSKEISFVEKKIED</sequence>
<dbReference type="GO" id="GO:0006086">
    <property type="term" value="P:pyruvate decarboxylation to acetyl-CoA"/>
    <property type="evidence" value="ECO:0007669"/>
    <property type="project" value="TreeGrafter"/>
</dbReference>
<dbReference type="AlphaFoldDB" id="X1F0X3"/>
<dbReference type="Gene3D" id="3.40.50.970">
    <property type="match status" value="1"/>
</dbReference>
<feature type="domain" description="Dehydrogenase E1 component" evidence="4">
    <location>
        <begin position="15"/>
        <end position="292"/>
    </location>
</feature>
<dbReference type="PANTHER" id="PTHR11516">
    <property type="entry name" value="PYRUVATE DEHYDROGENASE E1 COMPONENT, ALPHA SUBUNIT BACTERIAL AND ORGANELLAR"/>
    <property type="match status" value="1"/>
</dbReference>
<dbReference type="PANTHER" id="PTHR11516:SF60">
    <property type="entry name" value="PYRUVATE DEHYDROGENASE E1 COMPONENT SUBUNIT ALPHA"/>
    <property type="match status" value="1"/>
</dbReference>
<evidence type="ECO:0000256" key="2">
    <source>
        <dbReference type="ARBA" id="ARBA00023002"/>
    </source>
</evidence>
<dbReference type="InterPro" id="IPR029061">
    <property type="entry name" value="THDP-binding"/>
</dbReference>
<evidence type="ECO:0000313" key="5">
    <source>
        <dbReference type="EMBL" id="GAH26230.1"/>
    </source>
</evidence>
<feature type="non-terminal residue" evidence="5">
    <location>
        <position position="293"/>
    </location>
</feature>
<gene>
    <name evidence="5" type="ORF">S03H2_05463</name>
</gene>
<comment type="cofactor">
    <cofactor evidence="1">
        <name>thiamine diphosphate</name>
        <dbReference type="ChEBI" id="CHEBI:58937"/>
    </cofactor>
</comment>
<protein>
    <recommendedName>
        <fullName evidence="4">Dehydrogenase E1 component domain-containing protein</fullName>
    </recommendedName>
</protein>
<comment type="caution">
    <text evidence="5">The sequence shown here is derived from an EMBL/GenBank/DDBJ whole genome shotgun (WGS) entry which is preliminary data.</text>
</comment>
<dbReference type="EMBL" id="BARU01002281">
    <property type="protein sequence ID" value="GAH26230.1"/>
    <property type="molecule type" value="Genomic_DNA"/>
</dbReference>
<reference evidence="5" key="1">
    <citation type="journal article" date="2014" name="Front. Microbiol.">
        <title>High frequency of phylogenetically diverse reductive dehalogenase-homologous genes in deep subseafloor sedimentary metagenomes.</title>
        <authorList>
            <person name="Kawai M."/>
            <person name="Futagami T."/>
            <person name="Toyoda A."/>
            <person name="Takaki Y."/>
            <person name="Nishi S."/>
            <person name="Hori S."/>
            <person name="Arai W."/>
            <person name="Tsubouchi T."/>
            <person name="Morono Y."/>
            <person name="Uchiyama I."/>
            <person name="Ito T."/>
            <person name="Fujiyama A."/>
            <person name="Inagaki F."/>
            <person name="Takami H."/>
        </authorList>
    </citation>
    <scope>NUCLEOTIDE SEQUENCE</scope>
    <source>
        <strain evidence="5">Expedition CK06-06</strain>
    </source>
</reference>
<keyword evidence="2" id="KW-0560">Oxidoreductase</keyword>
<dbReference type="InterPro" id="IPR001017">
    <property type="entry name" value="DH_E1"/>
</dbReference>
<organism evidence="5">
    <name type="scientific">marine sediment metagenome</name>
    <dbReference type="NCBI Taxonomy" id="412755"/>
    <lineage>
        <taxon>unclassified sequences</taxon>
        <taxon>metagenomes</taxon>
        <taxon>ecological metagenomes</taxon>
    </lineage>
</organism>
<dbReference type="GO" id="GO:0004739">
    <property type="term" value="F:pyruvate dehydrogenase (acetyl-transferring) activity"/>
    <property type="evidence" value="ECO:0007669"/>
    <property type="project" value="TreeGrafter"/>
</dbReference>
<dbReference type="CDD" id="cd02000">
    <property type="entry name" value="TPP_E1_PDC_ADC_BCADC"/>
    <property type="match status" value="1"/>
</dbReference>
<accession>X1F0X3</accession>
<dbReference type="SUPFAM" id="SSF52518">
    <property type="entry name" value="Thiamin diphosphate-binding fold (THDP-binding)"/>
    <property type="match status" value="1"/>
</dbReference>
<dbReference type="Pfam" id="PF00676">
    <property type="entry name" value="E1_dh"/>
    <property type="match status" value="1"/>
</dbReference>
<evidence type="ECO:0000259" key="4">
    <source>
        <dbReference type="Pfam" id="PF00676"/>
    </source>
</evidence>